<name>A0ABP8U8M1_9ACTN</name>
<accession>A0ABP8U8M1</accession>
<evidence type="ECO:0000313" key="1">
    <source>
        <dbReference type="EMBL" id="GAA4625304.1"/>
    </source>
</evidence>
<comment type="caution">
    <text evidence="1">The sequence shown here is derived from an EMBL/GenBank/DDBJ whole genome shotgun (WGS) entry which is preliminary data.</text>
</comment>
<proteinExistence type="predicted"/>
<dbReference type="Proteomes" id="UP001501442">
    <property type="component" value="Unassembled WGS sequence"/>
</dbReference>
<keyword evidence="2" id="KW-1185">Reference proteome</keyword>
<organism evidence="1 2">
    <name type="scientific">Actinoallomurus vinaceus</name>
    <dbReference type="NCBI Taxonomy" id="1080074"/>
    <lineage>
        <taxon>Bacteria</taxon>
        <taxon>Bacillati</taxon>
        <taxon>Actinomycetota</taxon>
        <taxon>Actinomycetes</taxon>
        <taxon>Streptosporangiales</taxon>
        <taxon>Thermomonosporaceae</taxon>
        <taxon>Actinoallomurus</taxon>
    </lineage>
</organism>
<reference evidence="2" key="1">
    <citation type="journal article" date="2019" name="Int. J. Syst. Evol. Microbiol.">
        <title>The Global Catalogue of Microorganisms (GCM) 10K type strain sequencing project: providing services to taxonomists for standard genome sequencing and annotation.</title>
        <authorList>
            <consortium name="The Broad Institute Genomics Platform"/>
            <consortium name="The Broad Institute Genome Sequencing Center for Infectious Disease"/>
            <person name="Wu L."/>
            <person name="Ma J."/>
        </authorList>
    </citation>
    <scope>NUCLEOTIDE SEQUENCE [LARGE SCALE GENOMIC DNA]</scope>
    <source>
        <strain evidence="2">JCM 17939</strain>
    </source>
</reference>
<dbReference type="EMBL" id="BAABHK010000003">
    <property type="protein sequence ID" value="GAA4625304.1"/>
    <property type="molecule type" value="Genomic_DNA"/>
</dbReference>
<evidence type="ECO:0000313" key="2">
    <source>
        <dbReference type="Proteomes" id="UP001501442"/>
    </source>
</evidence>
<evidence type="ECO:0008006" key="3">
    <source>
        <dbReference type="Google" id="ProtNLM"/>
    </source>
</evidence>
<dbReference type="RefSeq" id="WP_345431261.1">
    <property type="nucleotide sequence ID" value="NZ_BAABHK010000003.1"/>
</dbReference>
<gene>
    <name evidence="1" type="ORF">GCM10023196_028930</name>
</gene>
<sequence>MDLLRSAWKAGPTADLGGSVLVSVTDFTADRLLDLPGIARAGYRLRRYWPELEGAVGMWLWTRPLERRAGSVSVWADGRALRDFVKLPAHVEIMRRFRARGSIRAMTWTAAEFDREDVWRSARRHLAADATSPPESTTIDA</sequence>
<protein>
    <recommendedName>
        <fullName evidence="3">DUF3291 domain-containing protein</fullName>
    </recommendedName>
</protein>